<proteinExistence type="predicted"/>
<dbReference type="GO" id="GO:0016989">
    <property type="term" value="F:sigma factor antagonist activity"/>
    <property type="evidence" value="ECO:0007669"/>
    <property type="project" value="TreeGrafter"/>
</dbReference>
<dbReference type="Pfam" id="PF04773">
    <property type="entry name" value="FecR"/>
    <property type="match status" value="1"/>
</dbReference>
<dbReference type="AlphaFoldDB" id="A0A1P9WUS3"/>
<dbReference type="PIRSF" id="PIRSF018266">
    <property type="entry name" value="FecR"/>
    <property type="match status" value="1"/>
</dbReference>
<dbReference type="Gene3D" id="3.55.50.30">
    <property type="match status" value="1"/>
</dbReference>
<dbReference type="Gene3D" id="2.60.120.1440">
    <property type="match status" value="1"/>
</dbReference>
<evidence type="ECO:0000259" key="2">
    <source>
        <dbReference type="Pfam" id="PF16344"/>
    </source>
</evidence>
<sequence length="384" mass="42981">MENPYTTPGDLADDASFRAFVRRTDPVAVQHWTEWLARHPERAADVDEAAHLVRHLDAYRPRQLAKQAIEREIDRLTQRLERENSTPVADSSPDVTPVRPLRWWRNTTFRQIAAASVLTLLATCGLYWYINQEKQPVNQRPALVSVPLPGPTTPQPATLKVASERLTQTEYGQRRTVQLPDGSVVTLNAHSTLVLSPDWGSGRREVILNGEAFFRVSRQQRSGRPVKFIVLANNVAVDVLGTQFNVSTRNRRVKVVLNEGRIRLSVLADAGNTTARTLDMLPGDLVEVSDKQEVTLNSRADVAEHSAWVMGELVFDDTPLAEVAKVIQDNYGYTVEFADPTLATQRLTATLPDPNLDVLLKALEKAFSLSITKQKNTIRLARNQ</sequence>
<feature type="domain" description="Protein FecR C-terminal" evidence="2">
    <location>
        <begin position="312"/>
        <end position="378"/>
    </location>
</feature>
<protein>
    <recommendedName>
        <fullName evidence="5">FecR protein domain-containing protein</fullName>
    </recommendedName>
</protein>
<dbReference type="PANTHER" id="PTHR30273">
    <property type="entry name" value="PERIPLASMIC SIGNAL SENSOR AND SIGMA FACTOR ACTIVATOR FECR-RELATED"/>
    <property type="match status" value="1"/>
</dbReference>
<dbReference type="OrthoDB" id="1523489at2"/>
<dbReference type="PANTHER" id="PTHR30273:SF2">
    <property type="entry name" value="PROTEIN FECR"/>
    <property type="match status" value="1"/>
</dbReference>
<reference evidence="3 4" key="1">
    <citation type="submission" date="2016-01" db="EMBL/GenBank/DDBJ databases">
        <authorList>
            <person name="Oliw E.H."/>
        </authorList>
    </citation>
    <scope>NUCLEOTIDE SEQUENCE [LARGE SCALE GENOMIC DNA]</scope>
    <source>
        <strain evidence="3 4">DY10</strain>
    </source>
</reference>
<keyword evidence="4" id="KW-1185">Reference proteome</keyword>
<evidence type="ECO:0000313" key="3">
    <source>
        <dbReference type="EMBL" id="AQG79093.1"/>
    </source>
</evidence>
<evidence type="ECO:0000259" key="1">
    <source>
        <dbReference type="Pfam" id="PF04773"/>
    </source>
</evidence>
<dbReference type="RefSeq" id="WP_077130540.1">
    <property type="nucleotide sequence ID" value="NZ_CP014263.1"/>
</dbReference>
<dbReference type="Proteomes" id="UP000187941">
    <property type="component" value="Chromosome"/>
</dbReference>
<feature type="domain" description="FecR protein" evidence="1">
    <location>
        <begin position="168"/>
        <end position="262"/>
    </location>
</feature>
<dbReference type="KEGG" id="smon:AWR27_07015"/>
<gene>
    <name evidence="3" type="ORF">AWR27_07015</name>
</gene>
<name>A0A1P9WUS3_9BACT</name>
<dbReference type="InterPro" id="IPR006860">
    <property type="entry name" value="FecR"/>
</dbReference>
<evidence type="ECO:0008006" key="5">
    <source>
        <dbReference type="Google" id="ProtNLM"/>
    </source>
</evidence>
<dbReference type="STRING" id="1178516.AWR27_07015"/>
<evidence type="ECO:0000313" key="4">
    <source>
        <dbReference type="Proteomes" id="UP000187941"/>
    </source>
</evidence>
<organism evidence="3 4">
    <name type="scientific">Spirosoma montaniterrae</name>
    <dbReference type="NCBI Taxonomy" id="1178516"/>
    <lineage>
        <taxon>Bacteria</taxon>
        <taxon>Pseudomonadati</taxon>
        <taxon>Bacteroidota</taxon>
        <taxon>Cytophagia</taxon>
        <taxon>Cytophagales</taxon>
        <taxon>Cytophagaceae</taxon>
        <taxon>Spirosoma</taxon>
    </lineage>
</organism>
<dbReference type="InterPro" id="IPR012373">
    <property type="entry name" value="Ferrdict_sens_TM"/>
</dbReference>
<dbReference type="EMBL" id="CP014263">
    <property type="protein sequence ID" value="AQG79093.1"/>
    <property type="molecule type" value="Genomic_DNA"/>
</dbReference>
<dbReference type="Pfam" id="PF16344">
    <property type="entry name" value="FecR_C"/>
    <property type="match status" value="1"/>
</dbReference>
<dbReference type="InterPro" id="IPR032508">
    <property type="entry name" value="FecR_C"/>
</dbReference>
<accession>A0A1P9WUS3</accession>